<sequence>MVKLILKAVFVVAILFWCQMAQAKPVLLTPDTVLHRADVGHNTSEVDTQMIEAEQPQNPLISSLRAVRAVDDSNTPNPIFAAMFDNITNHYIEYSQFLKSASTKTILQLRLDALGYYSNPSDYGNVESKFDNFVVDFRPQTAAFDRFAFSTLDFLVYPGLGVEYYSGAELARTRNEMINTIPSNASPSQRGDFIAIIDQTISKFPNGGNLGQFYTKKSLM</sequence>
<dbReference type="AlphaFoldDB" id="A0A8H4F4D2"/>
<name>A0A8H4F4D2_MUCCL</name>
<organism evidence="2 3">
    <name type="scientific">Mucor circinelloides f. lusitanicus</name>
    <name type="common">Mucor racemosus var. lusitanicus</name>
    <dbReference type="NCBI Taxonomy" id="29924"/>
    <lineage>
        <taxon>Eukaryota</taxon>
        <taxon>Fungi</taxon>
        <taxon>Fungi incertae sedis</taxon>
        <taxon>Mucoromycota</taxon>
        <taxon>Mucoromycotina</taxon>
        <taxon>Mucoromycetes</taxon>
        <taxon>Mucorales</taxon>
        <taxon>Mucorineae</taxon>
        <taxon>Mucoraceae</taxon>
        <taxon>Mucor</taxon>
    </lineage>
</organism>
<protein>
    <submittedName>
        <fullName evidence="2">Uncharacterized protein</fullName>
    </submittedName>
</protein>
<accession>A0A8H4F4D2</accession>
<evidence type="ECO:0000313" key="2">
    <source>
        <dbReference type="EMBL" id="KAF1805847.1"/>
    </source>
</evidence>
<feature type="signal peptide" evidence="1">
    <location>
        <begin position="1"/>
        <end position="23"/>
    </location>
</feature>
<dbReference type="Proteomes" id="UP000469890">
    <property type="component" value="Unassembled WGS sequence"/>
</dbReference>
<comment type="caution">
    <text evidence="2">The sequence shown here is derived from an EMBL/GenBank/DDBJ whole genome shotgun (WGS) entry which is preliminary data.</text>
</comment>
<evidence type="ECO:0000313" key="3">
    <source>
        <dbReference type="Proteomes" id="UP000469890"/>
    </source>
</evidence>
<dbReference type="EMBL" id="JAAECE010000002">
    <property type="protein sequence ID" value="KAF1805847.1"/>
    <property type="molecule type" value="Genomic_DNA"/>
</dbReference>
<keyword evidence="1" id="KW-0732">Signal</keyword>
<gene>
    <name evidence="2" type="ORF">FB192DRAFT_1469153</name>
</gene>
<evidence type="ECO:0000256" key="1">
    <source>
        <dbReference type="SAM" id="SignalP"/>
    </source>
</evidence>
<proteinExistence type="predicted"/>
<reference evidence="2 3" key="1">
    <citation type="submission" date="2019-09" db="EMBL/GenBank/DDBJ databases">
        <authorList>
            <consortium name="DOE Joint Genome Institute"/>
            <person name="Mondo S.J."/>
            <person name="Navarro-Mendoza M.I."/>
            <person name="Perez-Arques C."/>
            <person name="Panchal S."/>
            <person name="Nicolas F.E."/>
            <person name="Ganguly P."/>
            <person name="Pangilinan J."/>
            <person name="Grigoriev I."/>
            <person name="Heitman J."/>
            <person name="Sanya K."/>
            <person name="Garre V."/>
        </authorList>
    </citation>
    <scope>NUCLEOTIDE SEQUENCE [LARGE SCALE GENOMIC DNA]</scope>
    <source>
        <strain evidence="2 3">MU402</strain>
    </source>
</reference>
<feature type="chain" id="PRO_5034519531" evidence="1">
    <location>
        <begin position="24"/>
        <end position="220"/>
    </location>
</feature>